<accession>A0A930YRD3</accession>
<dbReference type="PANTHER" id="PTHR42877">
    <property type="entry name" value="L-ORNITHINE N(5)-MONOOXYGENASE-RELATED"/>
    <property type="match status" value="1"/>
</dbReference>
<protein>
    <submittedName>
        <fullName evidence="1">NAD(P)/FAD-dependent oxidoreductase</fullName>
    </submittedName>
</protein>
<keyword evidence="2" id="KW-1185">Reference proteome</keyword>
<dbReference type="SUPFAM" id="SSF51905">
    <property type="entry name" value="FAD/NAD(P)-binding domain"/>
    <property type="match status" value="2"/>
</dbReference>
<gene>
    <name evidence="1" type="ORF">ISU10_22420</name>
</gene>
<dbReference type="Proteomes" id="UP000660668">
    <property type="component" value="Unassembled WGS sequence"/>
</dbReference>
<organism evidence="1 2">
    <name type="scientific">Nocardioides agariphilus</name>
    <dbReference type="NCBI Taxonomy" id="433664"/>
    <lineage>
        <taxon>Bacteria</taxon>
        <taxon>Bacillati</taxon>
        <taxon>Actinomycetota</taxon>
        <taxon>Actinomycetes</taxon>
        <taxon>Propionibacteriales</taxon>
        <taxon>Nocardioidaceae</taxon>
        <taxon>Nocardioides</taxon>
    </lineage>
</organism>
<dbReference type="EMBL" id="JADKPO010000060">
    <property type="protein sequence ID" value="MBF4770535.1"/>
    <property type="molecule type" value="Genomic_DNA"/>
</dbReference>
<dbReference type="Pfam" id="PF13738">
    <property type="entry name" value="Pyr_redox_3"/>
    <property type="match status" value="1"/>
</dbReference>
<sequence>MLLPSHVDHLVVGAGFAGIALAVGLQQDGEDFVVIEKDPALGGTWWANTYPGATCDIPSHLYSYSWAPNPDWSHAYSPQPEILAYLEKVAAEAGVLDRFHFGVELLEAAWDEEALRWRVRTSAGELTSTTLINATGGLSAPKLPSIEGLQAFAGPLFHTAQWDHSVDLRGKRVAVVGTGASAIQVIPAIQPDVARLDVYQRSAPWVIPRGQHPFSDAQRRRYRRFPAILRAVRAKIYWTHEALVPGITRWQRLNLPVEQQGRLNLAKGVKDPALRKKLTPRFGVFCKRILTSNDYYPAVASPNVEVITERIGRITESGIVTVDGVDREVDVVVLATGFHATDAPILHLIRGRGGRTLAEAAGDTGFASYKGCTAHGFPNLFSVLGANTGQGHTSVITYIEALTDYVRGAIRTMHRAGYAAIEPRAQAQRTWNADIQRRMRRTVWVRGGCTSWYLDAHGHNPISWPGSTVSFKRAVKDFDVDAYDVRAAR</sequence>
<dbReference type="PANTHER" id="PTHR42877:SF4">
    <property type="entry name" value="FAD_NAD(P)-BINDING DOMAIN-CONTAINING PROTEIN-RELATED"/>
    <property type="match status" value="1"/>
</dbReference>
<reference evidence="1" key="1">
    <citation type="submission" date="2020-11" db="EMBL/GenBank/DDBJ databases">
        <title>Nocardioides cynanchi sp. nov., isolated from soil of rhizosphere of Cynanchum wilfordii.</title>
        <authorList>
            <person name="Lee J.-S."/>
            <person name="Suh M.K."/>
            <person name="Kim J.-S."/>
        </authorList>
    </citation>
    <scope>NUCLEOTIDE SEQUENCE</scope>
    <source>
        <strain evidence="1">KCTC 19276</strain>
    </source>
</reference>
<comment type="caution">
    <text evidence="1">The sequence shown here is derived from an EMBL/GenBank/DDBJ whole genome shotgun (WGS) entry which is preliminary data.</text>
</comment>
<proteinExistence type="predicted"/>
<dbReference type="AlphaFoldDB" id="A0A930YRD3"/>
<evidence type="ECO:0000313" key="2">
    <source>
        <dbReference type="Proteomes" id="UP000660668"/>
    </source>
</evidence>
<name>A0A930YRD3_9ACTN</name>
<dbReference type="InterPro" id="IPR051209">
    <property type="entry name" value="FAD-bind_Monooxygenase_sf"/>
</dbReference>
<evidence type="ECO:0000313" key="1">
    <source>
        <dbReference type="EMBL" id="MBF4770535.1"/>
    </source>
</evidence>
<dbReference type="Gene3D" id="3.50.50.60">
    <property type="entry name" value="FAD/NAD(P)-binding domain"/>
    <property type="match status" value="3"/>
</dbReference>
<dbReference type="InterPro" id="IPR036188">
    <property type="entry name" value="FAD/NAD-bd_sf"/>
</dbReference>